<keyword evidence="5" id="KW-0378">Hydrolase</keyword>
<dbReference type="CDD" id="cd10951">
    <property type="entry name" value="CE4_ClCDA_like"/>
    <property type="match status" value="1"/>
</dbReference>
<evidence type="ECO:0000256" key="10">
    <source>
        <dbReference type="SAM" id="SignalP"/>
    </source>
</evidence>
<feature type="disulfide bond" evidence="8">
    <location>
        <begin position="64"/>
        <end position="78"/>
    </location>
</feature>
<dbReference type="PROSITE" id="PS00026">
    <property type="entry name" value="CHIT_BIND_I_1"/>
    <property type="match status" value="1"/>
</dbReference>
<evidence type="ECO:0000259" key="11">
    <source>
        <dbReference type="PROSITE" id="PS50941"/>
    </source>
</evidence>
<evidence type="ECO:0000313" key="14">
    <source>
        <dbReference type="Proteomes" id="UP000748025"/>
    </source>
</evidence>
<name>A0A9P7N6W1_9HYPO</name>
<evidence type="ECO:0008006" key="15">
    <source>
        <dbReference type="Google" id="ProtNLM"/>
    </source>
</evidence>
<keyword evidence="3" id="KW-0479">Metal-binding</keyword>
<evidence type="ECO:0000259" key="12">
    <source>
        <dbReference type="PROSITE" id="PS51677"/>
    </source>
</evidence>
<sequence length="367" mass="41331">MKPYKPLLLLSLPVVYCMGISLLRHKSSLETATLETSSVYDVEKRQGQRCGASEGGESCEKGYCCSKQGWCGKGFEYCSSPACQVDFSDSCDGNIRPDGPDTADIDRSQIGAVPYGTGIYHCEKYGVIALTYDDGPYTYTSDLLDLLKKYDAKATFFITGRNLGKGAINNPDLPWRNLIKRMVSDGHQIASHTWSHQRLTQISDAELDNQIIYNEIAFADILGYFPTYMRPPYSASNERVDRRLGELGYHVTYFNLDTEGYLHNSPEEIQRSKDIWDNGVEGKEAGKTKWLAIEHDPVYQSVYNLTEYMLKSMRRNGFRPVTVGECLEDPKQNWYRSVNDVDEGETQSIALPGKPRPHSRSSGQDRG</sequence>
<dbReference type="InterPro" id="IPR002509">
    <property type="entry name" value="NODB_dom"/>
</dbReference>
<evidence type="ECO:0000313" key="13">
    <source>
        <dbReference type="EMBL" id="KAG5997653.1"/>
    </source>
</evidence>
<feature type="disulfide bond" evidence="8">
    <location>
        <begin position="59"/>
        <end position="71"/>
    </location>
</feature>
<keyword evidence="4 10" id="KW-0732">Signal</keyword>
<dbReference type="CDD" id="cd00035">
    <property type="entry name" value="ChtBD1"/>
    <property type="match status" value="1"/>
</dbReference>
<dbReference type="InterPro" id="IPR001002">
    <property type="entry name" value="Chitin-bd_1"/>
</dbReference>
<evidence type="ECO:0000256" key="7">
    <source>
        <dbReference type="ARBA" id="ARBA00023285"/>
    </source>
</evidence>
<evidence type="ECO:0000256" key="4">
    <source>
        <dbReference type="ARBA" id="ARBA00022729"/>
    </source>
</evidence>
<dbReference type="GO" id="GO:0008061">
    <property type="term" value="F:chitin binding"/>
    <property type="evidence" value="ECO:0007669"/>
    <property type="project" value="UniProtKB-UniRule"/>
</dbReference>
<dbReference type="SUPFAM" id="SSF57016">
    <property type="entry name" value="Plant lectins/antimicrobial peptides"/>
    <property type="match status" value="1"/>
</dbReference>
<evidence type="ECO:0000256" key="1">
    <source>
        <dbReference type="ARBA" id="ARBA00001941"/>
    </source>
</evidence>
<keyword evidence="2 8" id="KW-0147">Chitin-binding</keyword>
<evidence type="ECO:0000256" key="2">
    <source>
        <dbReference type="ARBA" id="ARBA00022669"/>
    </source>
</evidence>
<dbReference type="Gene3D" id="3.20.20.370">
    <property type="entry name" value="Glycoside hydrolase/deacetylase"/>
    <property type="match status" value="1"/>
</dbReference>
<dbReference type="GO" id="GO:0016810">
    <property type="term" value="F:hydrolase activity, acting on carbon-nitrogen (but not peptide) bonds"/>
    <property type="evidence" value="ECO:0007669"/>
    <property type="project" value="InterPro"/>
</dbReference>
<feature type="domain" description="Chitin-binding type-1" evidence="11">
    <location>
        <begin position="47"/>
        <end position="93"/>
    </location>
</feature>
<accession>A0A9P7N6W1</accession>
<feature type="chain" id="PRO_5040468739" description="Chitin binding protein" evidence="10">
    <location>
        <begin position="20"/>
        <end position="367"/>
    </location>
</feature>
<dbReference type="Proteomes" id="UP000748025">
    <property type="component" value="Unassembled WGS sequence"/>
</dbReference>
<dbReference type="PROSITE" id="PS51677">
    <property type="entry name" value="NODB"/>
    <property type="match status" value="1"/>
</dbReference>
<evidence type="ECO:0000256" key="5">
    <source>
        <dbReference type="ARBA" id="ARBA00022801"/>
    </source>
</evidence>
<dbReference type="OrthoDB" id="407355at2759"/>
<dbReference type="Pfam" id="PF00187">
    <property type="entry name" value="Chitin_bind_1"/>
    <property type="match status" value="1"/>
</dbReference>
<feature type="domain" description="NodB homology" evidence="12">
    <location>
        <begin position="126"/>
        <end position="321"/>
    </location>
</feature>
<feature type="region of interest" description="Disordered" evidence="9">
    <location>
        <begin position="337"/>
        <end position="367"/>
    </location>
</feature>
<gene>
    <name evidence="13" type="ORF">E4U43_002587</name>
</gene>
<feature type="signal peptide" evidence="10">
    <location>
        <begin position="1"/>
        <end position="19"/>
    </location>
</feature>
<comment type="caution">
    <text evidence="13">The sequence shown here is derived from an EMBL/GenBank/DDBJ whole genome shotgun (WGS) entry which is preliminary data.</text>
</comment>
<dbReference type="Gene3D" id="3.30.60.10">
    <property type="entry name" value="Endochitinase-like"/>
    <property type="match status" value="1"/>
</dbReference>
<dbReference type="GO" id="GO:0005975">
    <property type="term" value="P:carbohydrate metabolic process"/>
    <property type="evidence" value="ECO:0007669"/>
    <property type="project" value="InterPro"/>
</dbReference>
<comment type="caution">
    <text evidence="8">Lacks conserved residue(s) required for the propagation of feature annotation.</text>
</comment>
<dbReference type="PANTHER" id="PTHR46471">
    <property type="entry name" value="CHITIN DEACETYLASE"/>
    <property type="match status" value="1"/>
</dbReference>
<dbReference type="SUPFAM" id="SSF88713">
    <property type="entry name" value="Glycoside hydrolase/deacetylase"/>
    <property type="match status" value="1"/>
</dbReference>
<keyword evidence="14" id="KW-1185">Reference proteome</keyword>
<organism evidence="13 14">
    <name type="scientific">Claviceps pusilla</name>
    <dbReference type="NCBI Taxonomy" id="123648"/>
    <lineage>
        <taxon>Eukaryota</taxon>
        <taxon>Fungi</taxon>
        <taxon>Dikarya</taxon>
        <taxon>Ascomycota</taxon>
        <taxon>Pezizomycotina</taxon>
        <taxon>Sordariomycetes</taxon>
        <taxon>Hypocreomycetidae</taxon>
        <taxon>Hypocreales</taxon>
        <taxon>Clavicipitaceae</taxon>
        <taxon>Claviceps</taxon>
    </lineage>
</organism>
<keyword evidence="7" id="KW-0170">Cobalt</keyword>
<evidence type="ECO:0000256" key="8">
    <source>
        <dbReference type="PROSITE-ProRule" id="PRU00261"/>
    </source>
</evidence>
<dbReference type="AlphaFoldDB" id="A0A9P7N6W1"/>
<proteinExistence type="predicted"/>
<keyword evidence="6" id="KW-0119">Carbohydrate metabolism</keyword>
<feature type="disulfide bond" evidence="8">
    <location>
        <begin position="50"/>
        <end position="65"/>
    </location>
</feature>
<dbReference type="GO" id="GO:0046872">
    <property type="term" value="F:metal ion binding"/>
    <property type="evidence" value="ECO:0007669"/>
    <property type="project" value="UniProtKB-KW"/>
</dbReference>
<evidence type="ECO:0000256" key="3">
    <source>
        <dbReference type="ARBA" id="ARBA00022723"/>
    </source>
</evidence>
<dbReference type="InterPro" id="IPR036861">
    <property type="entry name" value="Endochitinase-like_sf"/>
</dbReference>
<dbReference type="EMBL" id="SRPW01001927">
    <property type="protein sequence ID" value="KAG5997653.1"/>
    <property type="molecule type" value="Genomic_DNA"/>
</dbReference>
<evidence type="ECO:0000256" key="6">
    <source>
        <dbReference type="ARBA" id="ARBA00023277"/>
    </source>
</evidence>
<comment type="cofactor">
    <cofactor evidence="1">
        <name>Co(2+)</name>
        <dbReference type="ChEBI" id="CHEBI:48828"/>
    </cofactor>
</comment>
<reference evidence="13" key="1">
    <citation type="journal article" date="2020" name="bioRxiv">
        <title>Whole genome comparisons of ergot fungi reveals the divergence and evolution of species within the genus Claviceps are the result of varying mechanisms driving genome evolution and host range expansion.</title>
        <authorList>
            <person name="Wyka S.A."/>
            <person name="Mondo S.J."/>
            <person name="Liu M."/>
            <person name="Dettman J."/>
            <person name="Nalam V."/>
            <person name="Broders K.D."/>
        </authorList>
    </citation>
    <scope>NUCLEOTIDE SEQUENCE</scope>
    <source>
        <strain evidence="13">CCC 602</strain>
    </source>
</reference>
<keyword evidence="8" id="KW-1015">Disulfide bond</keyword>
<dbReference type="InterPro" id="IPR011330">
    <property type="entry name" value="Glyco_hydro/deAcase_b/a-brl"/>
</dbReference>
<dbReference type="SMART" id="SM00270">
    <property type="entry name" value="ChtBD1"/>
    <property type="match status" value="1"/>
</dbReference>
<dbReference type="PROSITE" id="PS50941">
    <property type="entry name" value="CHIT_BIND_I_2"/>
    <property type="match status" value="1"/>
</dbReference>
<dbReference type="Pfam" id="PF01522">
    <property type="entry name" value="Polysacc_deac_1"/>
    <property type="match status" value="1"/>
</dbReference>
<protein>
    <recommendedName>
        <fullName evidence="15">Chitin binding protein</fullName>
    </recommendedName>
</protein>
<dbReference type="PANTHER" id="PTHR46471:SF2">
    <property type="entry name" value="CHITIN DEACETYLASE-RELATED"/>
    <property type="match status" value="1"/>
</dbReference>
<evidence type="ECO:0000256" key="9">
    <source>
        <dbReference type="SAM" id="MobiDB-lite"/>
    </source>
</evidence>
<dbReference type="InterPro" id="IPR018371">
    <property type="entry name" value="Chitin-binding_1_CS"/>
</dbReference>